<dbReference type="CDD" id="cd03586">
    <property type="entry name" value="PolY_Pol_IV_kappa"/>
    <property type="match status" value="1"/>
</dbReference>
<comment type="catalytic activity">
    <reaction evidence="10 11">
        <text>DNA(n) + a 2'-deoxyribonucleoside 5'-triphosphate = DNA(n+1) + diphosphate</text>
        <dbReference type="Rhea" id="RHEA:22508"/>
        <dbReference type="Rhea" id="RHEA-COMP:17339"/>
        <dbReference type="Rhea" id="RHEA-COMP:17340"/>
        <dbReference type="ChEBI" id="CHEBI:33019"/>
        <dbReference type="ChEBI" id="CHEBI:61560"/>
        <dbReference type="ChEBI" id="CHEBI:173112"/>
        <dbReference type="EC" id="2.7.7.7"/>
    </reaction>
</comment>
<dbReference type="InterPro" id="IPR017961">
    <property type="entry name" value="DNA_pol_Y-fam_little_finger"/>
</dbReference>
<feature type="binding site" evidence="11">
    <location>
        <position position="112"/>
    </location>
    <ligand>
        <name>Mg(2+)</name>
        <dbReference type="ChEBI" id="CHEBI:18420"/>
    </ligand>
</feature>
<evidence type="ECO:0000256" key="1">
    <source>
        <dbReference type="ARBA" id="ARBA00010945"/>
    </source>
</evidence>
<keyword evidence="8 11" id="KW-0239">DNA-directed DNA polymerase</keyword>
<proteinExistence type="inferred from homology"/>
<sequence length="366" mass="41805">MRVILHLDMDSFFSAIEVREDPNLKGLPVIVGKEIEAEEKEGGRKIRGVVSTCSYEAREYGIHSGMAISRAYELCPDAKFLPVNRALYEKVSKEIMEIVKRYADKFEQVSIDEAFLDVSTKVKDWDEVRRYAYKIKKETVNKEGLTCSIGVAPNKMVAKIASDFAKPDGLTIVEEAKVKKFLDPLPVGKIPGVGPKTEKILNEMGIERIGQLAEYDTQELFKKFGRYGRRLHLIANGIDESEIKEKRERKSLGRERTFAKDTKDPKLINTHIDDLASKVYEALKERGFLFRTISVKVKFEDFAVHTRSKTIKAFYSDLYTLKKVSKDLMEEFVGEKNKKIRLVGVRVSNLAVIGERGMVQRSLYEF</sequence>
<dbReference type="AlphaFoldDB" id="A0A520KX65"/>
<evidence type="ECO:0000256" key="9">
    <source>
        <dbReference type="ARBA" id="ARBA00023204"/>
    </source>
</evidence>
<dbReference type="Pfam" id="PF11799">
    <property type="entry name" value="IMS_C"/>
    <property type="match status" value="1"/>
</dbReference>
<comment type="subcellular location">
    <subcellularLocation>
        <location evidence="11">Cytoplasm</location>
    </subcellularLocation>
</comment>
<accession>A0A520KX65</accession>
<comment type="caution">
    <text evidence="13">The sequence shown here is derived from an EMBL/GenBank/DDBJ whole genome shotgun (WGS) entry which is preliminary data.</text>
</comment>
<dbReference type="PROSITE" id="PS50173">
    <property type="entry name" value="UMUC"/>
    <property type="match status" value="1"/>
</dbReference>
<keyword evidence="5 11" id="KW-0479">Metal-binding</keyword>
<comment type="similarity">
    <text evidence="1 11">Belongs to the DNA polymerase type-Y family.</text>
</comment>
<dbReference type="NCBIfam" id="NF002677">
    <property type="entry name" value="PRK02406.1"/>
    <property type="match status" value="1"/>
</dbReference>
<reference evidence="13 14" key="1">
    <citation type="journal article" date="2019" name="Nat. Microbiol.">
        <title>Wide diversity of methane and short-chain alkane metabolisms in uncultured archaea.</title>
        <authorList>
            <person name="Borrel G."/>
            <person name="Adam P.S."/>
            <person name="McKay L.J."/>
            <person name="Chen L.X."/>
            <person name="Sierra-Garcia I.N."/>
            <person name="Sieber C.M."/>
            <person name="Letourneur Q."/>
            <person name="Ghozlane A."/>
            <person name="Andersen G.L."/>
            <person name="Li W.J."/>
            <person name="Hallam S.J."/>
            <person name="Muyzer G."/>
            <person name="de Oliveira V.M."/>
            <person name="Inskeep W.P."/>
            <person name="Banfield J.F."/>
            <person name="Gribaldo S."/>
        </authorList>
    </citation>
    <scope>NUCLEOTIDE SEQUENCE [LARGE SCALE GENOMIC DNA]</scope>
    <source>
        <strain evidence="13">NM1b</strain>
    </source>
</reference>
<dbReference type="GO" id="GO:0000287">
    <property type="term" value="F:magnesium ion binding"/>
    <property type="evidence" value="ECO:0007669"/>
    <property type="project" value="UniProtKB-UniRule"/>
</dbReference>
<dbReference type="GO" id="GO:0006261">
    <property type="term" value="P:DNA-templated DNA replication"/>
    <property type="evidence" value="ECO:0007669"/>
    <property type="project" value="UniProtKB-UniRule"/>
</dbReference>
<evidence type="ECO:0000256" key="4">
    <source>
        <dbReference type="ARBA" id="ARBA00022705"/>
    </source>
</evidence>
<dbReference type="SUPFAM" id="SSF100879">
    <property type="entry name" value="Lesion bypass DNA polymerase (Y-family), little finger domain"/>
    <property type="match status" value="1"/>
</dbReference>
<keyword evidence="9 11" id="KW-0234">DNA repair</keyword>
<dbReference type="SUPFAM" id="SSF56672">
    <property type="entry name" value="DNA/RNA polymerases"/>
    <property type="match status" value="1"/>
</dbReference>
<dbReference type="PANTHER" id="PTHR11076:SF33">
    <property type="entry name" value="DNA POLYMERASE KAPPA"/>
    <property type="match status" value="1"/>
</dbReference>
<evidence type="ECO:0000256" key="8">
    <source>
        <dbReference type="ARBA" id="ARBA00022932"/>
    </source>
</evidence>
<dbReference type="Proteomes" id="UP000320766">
    <property type="component" value="Unassembled WGS sequence"/>
</dbReference>
<dbReference type="GO" id="GO:0003887">
    <property type="term" value="F:DNA-directed DNA polymerase activity"/>
    <property type="evidence" value="ECO:0007669"/>
    <property type="project" value="UniProtKB-UniRule"/>
</dbReference>
<keyword evidence="3 11" id="KW-0548">Nucleotidyltransferase</keyword>
<evidence type="ECO:0000256" key="10">
    <source>
        <dbReference type="ARBA" id="ARBA00049244"/>
    </source>
</evidence>
<gene>
    <name evidence="11" type="primary">dbh</name>
    <name evidence="13" type="ORF">EF807_03865</name>
</gene>
<comment type="function">
    <text evidence="11">Poorly processive, error-prone DNA polymerase involved in untargeted mutagenesis. Copies undamaged DNA at stalled replication forks, which arise in vivo from mismatched or misaligned primer ends. These misaligned primers can be extended by PolIV. Exhibits no 3'-5' exonuclease (proofreading) activity. May be involved in translesional synthesis.</text>
</comment>
<dbReference type="FunFam" id="3.30.1490.100:FF:000004">
    <property type="entry name" value="DNA polymerase IV"/>
    <property type="match status" value="1"/>
</dbReference>
<dbReference type="Pfam" id="PF00817">
    <property type="entry name" value="IMS"/>
    <property type="match status" value="1"/>
</dbReference>
<comment type="cofactor">
    <cofactor evidence="11">
        <name>Mg(2+)</name>
        <dbReference type="ChEBI" id="CHEBI:18420"/>
    </cofactor>
    <text evidence="11">Binds 2 magnesium ions per subunit.</text>
</comment>
<keyword evidence="4 11" id="KW-0235">DNA replication</keyword>
<evidence type="ECO:0000256" key="5">
    <source>
        <dbReference type="ARBA" id="ARBA00022723"/>
    </source>
</evidence>
<dbReference type="InterPro" id="IPR043502">
    <property type="entry name" value="DNA/RNA_pol_sf"/>
</dbReference>
<dbReference type="GO" id="GO:0006281">
    <property type="term" value="P:DNA repair"/>
    <property type="evidence" value="ECO:0007669"/>
    <property type="project" value="UniProtKB-UniRule"/>
</dbReference>
<keyword evidence="7 11" id="KW-0460">Magnesium</keyword>
<dbReference type="InterPro" id="IPR001126">
    <property type="entry name" value="UmuC"/>
</dbReference>
<dbReference type="InterPro" id="IPR022880">
    <property type="entry name" value="DNApol_IV"/>
</dbReference>
<dbReference type="Gene3D" id="3.40.1170.60">
    <property type="match status" value="1"/>
</dbReference>
<evidence type="ECO:0000259" key="12">
    <source>
        <dbReference type="PROSITE" id="PS50173"/>
    </source>
</evidence>
<dbReference type="InterPro" id="IPR036775">
    <property type="entry name" value="DNA_pol_Y-fam_lit_finger_sf"/>
</dbReference>
<evidence type="ECO:0000256" key="7">
    <source>
        <dbReference type="ARBA" id="ARBA00022842"/>
    </source>
</evidence>
<dbReference type="EMBL" id="RXIL01000063">
    <property type="protein sequence ID" value="RZN69991.1"/>
    <property type="molecule type" value="Genomic_DNA"/>
</dbReference>
<dbReference type="GO" id="GO:0042276">
    <property type="term" value="P:error-prone translesion synthesis"/>
    <property type="evidence" value="ECO:0007669"/>
    <property type="project" value="TreeGrafter"/>
</dbReference>
<protein>
    <recommendedName>
        <fullName evidence="11">DNA polymerase IV</fullName>
        <shortName evidence="11">Pol IV</shortName>
        <ecNumber evidence="11">2.7.7.7</ecNumber>
    </recommendedName>
</protein>
<dbReference type="Gene3D" id="3.30.70.270">
    <property type="match status" value="1"/>
</dbReference>
<dbReference type="HAMAP" id="MF_01113">
    <property type="entry name" value="DNApol_IV"/>
    <property type="match status" value="1"/>
</dbReference>
<dbReference type="EC" id="2.7.7.7" evidence="11"/>
<evidence type="ECO:0000256" key="2">
    <source>
        <dbReference type="ARBA" id="ARBA00022679"/>
    </source>
</evidence>
<keyword evidence="6 11" id="KW-0227">DNA damage</keyword>
<feature type="active site" evidence="11">
    <location>
        <position position="113"/>
    </location>
</feature>
<dbReference type="Gene3D" id="1.10.150.20">
    <property type="entry name" value="5' to 3' exonuclease, C-terminal subdomain"/>
    <property type="match status" value="1"/>
</dbReference>
<dbReference type="InterPro" id="IPR024728">
    <property type="entry name" value="PolY_HhH_motif"/>
</dbReference>
<organism evidence="13 14">
    <name type="scientific">Candidatus Methanolliviera hydrocarbonicum</name>
    <dbReference type="NCBI Taxonomy" id="2491085"/>
    <lineage>
        <taxon>Archaea</taxon>
        <taxon>Methanobacteriati</taxon>
        <taxon>Methanobacteriota</taxon>
        <taxon>Candidatus Methanoliparia</taxon>
        <taxon>Candidatus Methanoliparales</taxon>
        <taxon>Candidatus Methanollivieraceae</taxon>
        <taxon>Candidatus Methanolliviera</taxon>
    </lineage>
</organism>
<keyword evidence="11" id="KW-0515">Mutator protein</keyword>
<dbReference type="InterPro" id="IPR043128">
    <property type="entry name" value="Rev_trsase/Diguanyl_cyclase"/>
</dbReference>
<evidence type="ECO:0000256" key="6">
    <source>
        <dbReference type="ARBA" id="ARBA00022763"/>
    </source>
</evidence>
<keyword evidence="11" id="KW-0963">Cytoplasm</keyword>
<evidence type="ECO:0000256" key="11">
    <source>
        <dbReference type="HAMAP-Rule" id="MF_01113"/>
    </source>
</evidence>
<evidence type="ECO:0000256" key="3">
    <source>
        <dbReference type="ARBA" id="ARBA00022695"/>
    </source>
</evidence>
<comment type="subunit">
    <text evidence="11">Monomer.</text>
</comment>
<dbReference type="InterPro" id="IPR050116">
    <property type="entry name" value="DNA_polymerase-Y"/>
</dbReference>
<evidence type="ECO:0000313" key="14">
    <source>
        <dbReference type="Proteomes" id="UP000320766"/>
    </source>
</evidence>
<dbReference type="Pfam" id="PF11798">
    <property type="entry name" value="IMS_HHH"/>
    <property type="match status" value="1"/>
</dbReference>
<keyword evidence="2 11" id="KW-0808">Transferase</keyword>
<dbReference type="PANTHER" id="PTHR11076">
    <property type="entry name" value="DNA REPAIR POLYMERASE UMUC / TRANSFERASE FAMILY MEMBER"/>
    <property type="match status" value="1"/>
</dbReference>
<feature type="domain" description="UmuC" evidence="12">
    <location>
        <begin position="4"/>
        <end position="194"/>
    </location>
</feature>
<dbReference type="GO" id="GO:0003684">
    <property type="term" value="F:damaged DNA binding"/>
    <property type="evidence" value="ECO:0007669"/>
    <property type="project" value="InterPro"/>
</dbReference>
<feature type="binding site" evidence="11">
    <location>
        <position position="8"/>
    </location>
    <ligand>
        <name>Mg(2+)</name>
        <dbReference type="ChEBI" id="CHEBI:18420"/>
    </ligand>
</feature>
<name>A0A520KX65_9EURY</name>
<keyword evidence="11" id="KW-0238">DNA-binding</keyword>
<dbReference type="Gene3D" id="3.30.1490.100">
    <property type="entry name" value="DNA polymerase, Y-family, little finger domain"/>
    <property type="match status" value="1"/>
</dbReference>
<feature type="site" description="Substrate discrimination" evidence="11">
    <location>
        <position position="13"/>
    </location>
</feature>
<dbReference type="GO" id="GO:0005737">
    <property type="term" value="C:cytoplasm"/>
    <property type="evidence" value="ECO:0007669"/>
    <property type="project" value="UniProtKB-SubCell"/>
</dbReference>
<evidence type="ECO:0000313" key="13">
    <source>
        <dbReference type="EMBL" id="RZN69991.1"/>
    </source>
</evidence>